<evidence type="ECO:0000256" key="2">
    <source>
        <dbReference type="SAM" id="Phobius"/>
    </source>
</evidence>
<dbReference type="AlphaFoldDB" id="A0A0D8XQ01"/>
<name>A0A0D8XQ01_DICVI</name>
<feature type="region of interest" description="Disordered" evidence="1">
    <location>
        <begin position="91"/>
        <end position="116"/>
    </location>
</feature>
<evidence type="ECO:0000256" key="1">
    <source>
        <dbReference type="SAM" id="MobiDB-lite"/>
    </source>
</evidence>
<dbReference type="OrthoDB" id="5877095at2759"/>
<keyword evidence="2" id="KW-0812">Transmembrane</keyword>
<dbReference type="Proteomes" id="UP000053766">
    <property type="component" value="Unassembled WGS sequence"/>
</dbReference>
<reference evidence="3 4" key="1">
    <citation type="submission" date="2013-11" db="EMBL/GenBank/DDBJ databases">
        <title>Draft genome of the bovine lungworm Dictyocaulus viviparus.</title>
        <authorList>
            <person name="Mitreva M."/>
        </authorList>
    </citation>
    <scope>NUCLEOTIDE SEQUENCE [LARGE SCALE GENOMIC DNA]</scope>
    <source>
        <strain evidence="3 4">HannoverDv2000</strain>
    </source>
</reference>
<protein>
    <submittedName>
        <fullName evidence="3">Uncharacterized protein</fullName>
    </submittedName>
</protein>
<evidence type="ECO:0000313" key="3">
    <source>
        <dbReference type="EMBL" id="KJH46698.1"/>
    </source>
</evidence>
<keyword evidence="4" id="KW-1185">Reference proteome</keyword>
<sequence>MKDRSRKEAIESTNKTNVKLSLATELLTGFVGILISYIFTTTICSKIMLKASKIHYFEDFMRFMVLSTCKQALALTGFLFTVNMRSTRKKSRKRNSRAFRQGSRSGLGLSECGREPEHTDSYATTALKMHLCERQTNFTRQACCQLILLLNDTTRLS</sequence>
<reference evidence="4" key="2">
    <citation type="journal article" date="2016" name="Sci. Rep.">
        <title>Dictyocaulus viviparus genome, variome and transcriptome elucidate lungworm biology and support future intervention.</title>
        <authorList>
            <person name="McNulty S.N."/>
            <person name="Strube C."/>
            <person name="Rosa B.A."/>
            <person name="Martin J.C."/>
            <person name="Tyagi R."/>
            <person name="Choi Y.J."/>
            <person name="Wang Q."/>
            <person name="Hallsworth Pepin K."/>
            <person name="Zhang X."/>
            <person name="Ozersky P."/>
            <person name="Wilson R.K."/>
            <person name="Sternberg P.W."/>
            <person name="Gasser R.B."/>
            <person name="Mitreva M."/>
        </authorList>
    </citation>
    <scope>NUCLEOTIDE SEQUENCE [LARGE SCALE GENOMIC DNA]</scope>
    <source>
        <strain evidence="4">HannoverDv2000</strain>
    </source>
</reference>
<feature type="transmembrane region" description="Helical" evidence="2">
    <location>
        <begin position="20"/>
        <end position="40"/>
    </location>
</feature>
<feature type="transmembrane region" description="Helical" evidence="2">
    <location>
        <begin position="60"/>
        <end position="84"/>
    </location>
</feature>
<gene>
    <name evidence="3" type="ORF">DICVIV_07222</name>
</gene>
<keyword evidence="2" id="KW-0472">Membrane</keyword>
<dbReference type="EMBL" id="KN716339">
    <property type="protein sequence ID" value="KJH46698.1"/>
    <property type="molecule type" value="Genomic_DNA"/>
</dbReference>
<keyword evidence="2" id="KW-1133">Transmembrane helix</keyword>
<accession>A0A0D8XQ01</accession>
<proteinExistence type="predicted"/>
<evidence type="ECO:0000313" key="4">
    <source>
        <dbReference type="Proteomes" id="UP000053766"/>
    </source>
</evidence>
<organism evidence="3 4">
    <name type="scientific">Dictyocaulus viviparus</name>
    <name type="common">Bovine lungworm</name>
    <dbReference type="NCBI Taxonomy" id="29172"/>
    <lineage>
        <taxon>Eukaryota</taxon>
        <taxon>Metazoa</taxon>
        <taxon>Ecdysozoa</taxon>
        <taxon>Nematoda</taxon>
        <taxon>Chromadorea</taxon>
        <taxon>Rhabditida</taxon>
        <taxon>Rhabditina</taxon>
        <taxon>Rhabditomorpha</taxon>
        <taxon>Strongyloidea</taxon>
        <taxon>Metastrongylidae</taxon>
        <taxon>Dictyocaulus</taxon>
    </lineage>
</organism>